<feature type="domain" description="Bromo" evidence="4">
    <location>
        <begin position="411"/>
        <end position="483"/>
    </location>
</feature>
<evidence type="ECO:0000256" key="1">
    <source>
        <dbReference type="ARBA" id="ARBA00023117"/>
    </source>
</evidence>
<organism evidence="5 6">
    <name type="scientific">Blastocystis sp. subtype 1 (strain ATCC 50177 / NandII)</name>
    <dbReference type="NCBI Taxonomy" id="478820"/>
    <lineage>
        <taxon>Eukaryota</taxon>
        <taxon>Sar</taxon>
        <taxon>Stramenopiles</taxon>
        <taxon>Bigyra</taxon>
        <taxon>Opalozoa</taxon>
        <taxon>Opalinata</taxon>
        <taxon>Blastocystidae</taxon>
        <taxon>Blastocystis</taxon>
    </lineage>
</organism>
<evidence type="ECO:0000313" key="5">
    <source>
        <dbReference type="EMBL" id="OAO14892.1"/>
    </source>
</evidence>
<name>A0A196SFG8_BLAHN</name>
<dbReference type="PROSITE" id="PS50014">
    <property type="entry name" value="BROMODOMAIN_2"/>
    <property type="match status" value="1"/>
</dbReference>
<dbReference type="Pfam" id="PF00439">
    <property type="entry name" value="Bromodomain"/>
    <property type="match status" value="1"/>
</dbReference>
<proteinExistence type="predicted"/>
<evidence type="ECO:0000256" key="2">
    <source>
        <dbReference type="PROSITE-ProRule" id="PRU00035"/>
    </source>
</evidence>
<dbReference type="Gene3D" id="1.20.920.10">
    <property type="entry name" value="Bromodomain-like"/>
    <property type="match status" value="1"/>
</dbReference>
<evidence type="ECO:0000259" key="4">
    <source>
        <dbReference type="PROSITE" id="PS50014"/>
    </source>
</evidence>
<feature type="region of interest" description="Disordered" evidence="3">
    <location>
        <begin position="105"/>
        <end position="146"/>
    </location>
</feature>
<dbReference type="AlphaFoldDB" id="A0A196SFG8"/>
<reference evidence="5 6" key="1">
    <citation type="submission" date="2016-05" db="EMBL/GenBank/DDBJ databases">
        <title>Nuclear genome of Blastocystis sp. subtype 1 NandII.</title>
        <authorList>
            <person name="Gentekaki E."/>
            <person name="Curtis B."/>
            <person name="Stairs C."/>
            <person name="Eme L."/>
            <person name="Herman E."/>
            <person name="Klimes V."/>
            <person name="Arias M.C."/>
            <person name="Elias M."/>
            <person name="Hilliou F."/>
            <person name="Klute M."/>
            <person name="Malik S.-B."/>
            <person name="Pightling A."/>
            <person name="Rachubinski R."/>
            <person name="Salas D."/>
            <person name="Schlacht A."/>
            <person name="Suga H."/>
            <person name="Archibald J."/>
            <person name="Ball S.G."/>
            <person name="Clark G."/>
            <person name="Dacks J."/>
            <person name="Van Der Giezen M."/>
            <person name="Tsaousis A."/>
            <person name="Roger A."/>
        </authorList>
    </citation>
    <scope>NUCLEOTIDE SEQUENCE [LARGE SCALE GENOMIC DNA]</scope>
    <source>
        <strain evidence="6">ATCC 50177 / NandII</strain>
    </source>
</reference>
<protein>
    <recommendedName>
        <fullName evidence="4">Bromo domain-containing protein</fullName>
    </recommendedName>
</protein>
<dbReference type="CDD" id="cd04369">
    <property type="entry name" value="Bromodomain"/>
    <property type="match status" value="1"/>
</dbReference>
<keyword evidence="1 2" id="KW-0103">Bromodomain</keyword>
<evidence type="ECO:0000313" key="6">
    <source>
        <dbReference type="Proteomes" id="UP000078348"/>
    </source>
</evidence>
<comment type="caution">
    <text evidence="5">The sequence shown here is derived from an EMBL/GenBank/DDBJ whole genome shotgun (WGS) entry which is preliminary data.</text>
</comment>
<dbReference type="SMART" id="SM00297">
    <property type="entry name" value="BROMO"/>
    <property type="match status" value="1"/>
</dbReference>
<keyword evidence="6" id="KW-1185">Reference proteome</keyword>
<gene>
    <name evidence="5" type="ORF">AV274_3401</name>
</gene>
<dbReference type="OrthoDB" id="10496518at2759"/>
<evidence type="ECO:0000256" key="3">
    <source>
        <dbReference type="SAM" id="MobiDB-lite"/>
    </source>
</evidence>
<dbReference type="InterPro" id="IPR001487">
    <property type="entry name" value="Bromodomain"/>
</dbReference>
<dbReference type="SUPFAM" id="SSF47370">
    <property type="entry name" value="Bromodomain"/>
    <property type="match status" value="1"/>
</dbReference>
<dbReference type="InterPro" id="IPR036427">
    <property type="entry name" value="Bromodomain-like_sf"/>
</dbReference>
<dbReference type="EMBL" id="LXWW01000202">
    <property type="protein sequence ID" value="OAO14892.1"/>
    <property type="molecule type" value="Genomic_DNA"/>
</dbReference>
<sequence>MNGVLPFHGKRVIQGLKSRVDGVEKCGMEGKQFPSNSSQFKTPNFQMKELTPEEKQTYRKWLANGDLRHIAESFGDDYVTRAATYVGRKANEWFHLFQTGFPLPKEQPNSLKESSEKTVRVSGQGRKRVKAPTTTDSTRKRAKKQVQATIEPTFDNPVPILPRRRVPYRLKYAEFSIGDSVRFVLPAYRAFLEEHKQLFEEKDRVKAESLLSEYAGISLTVVPCRVVGVEYIPTLGDDAVRATLHTSDGQTLTVLALNAASDLLHTAPHLIREEAYNESMQYLRSLHHLFNGIVSTAREELSTDTKICQVFALPATEGEALSGECYEGCVYDVNEDALENPYQSIHVIWYGKSAISGKWVMDFFQCDNDASPWELRRSKIAEPSSEREQVVRAPLNPEPETILALLRDAKLGVEGVNVFEDSSELLKMETYRSSITHPMDFHIIEEKLKHGEYGKEKSVIFWSDLALIAVNAKQFNQKERFEWRIADNLERTLHRIQDDIEYKRIRHEPSPSHSSSTHKKSTVFIHPHSTWRKCACALYEWVQRKESARFVVI</sequence>
<dbReference type="Proteomes" id="UP000078348">
    <property type="component" value="Unassembled WGS sequence"/>
</dbReference>
<accession>A0A196SFG8</accession>